<accession>A0A9J6EWS5</accession>
<dbReference type="PANTHER" id="PTHR11733:SF241">
    <property type="entry name" value="GH26575P-RELATED"/>
    <property type="match status" value="1"/>
</dbReference>
<name>A0A9J6EWS5_RHIMP</name>
<feature type="compositionally biased region" description="Low complexity" evidence="2">
    <location>
        <begin position="352"/>
        <end position="364"/>
    </location>
</feature>
<feature type="domain" description="Peptidase M13 N-terminal" evidence="4">
    <location>
        <begin position="530"/>
        <end position="841"/>
    </location>
</feature>
<evidence type="ECO:0000256" key="2">
    <source>
        <dbReference type="SAM" id="MobiDB-lite"/>
    </source>
</evidence>
<feature type="region of interest" description="Disordered" evidence="2">
    <location>
        <begin position="1"/>
        <end position="85"/>
    </location>
</feature>
<keyword evidence="3" id="KW-1133">Transmembrane helix</keyword>
<dbReference type="Proteomes" id="UP000821866">
    <property type="component" value="Chromosome 1"/>
</dbReference>
<dbReference type="SUPFAM" id="SSF55486">
    <property type="entry name" value="Metalloproteases ('zincins'), catalytic domain"/>
    <property type="match status" value="1"/>
</dbReference>
<feature type="region of interest" description="Disordered" evidence="2">
    <location>
        <begin position="345"/>
        <end position="440"/>
    </location>
</feature>
<dbReference type="InterPro" id="IPR024079">
    <property type="entry name" value="MetalloPept_cat_dom_sf"/>
</dbReference>
<organism evidence="5 6">
    <name type="scientific">Rhipicephalus microplus</name>
    <name type="common">Cattle tick</name>
    <name type="synonym">Boophilus microplus</name>
    <dbReference type="NCBI Taxonomy" id="6941"/>
    <lineage>
        <taxon>Eukaryota</taxon>
        <taxon>Metazoa</taxon>
        <taxon>Ecdysozoa</taxon>
        <taxon>Arthropoda</taxon>
        <taxon>Chelicerata</taxon>
        <taxon>Arachnida</taxon>
        <taxon>Acari</taxon>
        <taxon>Parasitiformes</taxon>
        <taxon>Ixodida</taxon>
        <taxon>Ixodoidea</taxon>
        <taxon>Ixodidae</taxon>
        <taxon>Rhipicephalinae</taxon>
        <taxon>Rhipicephalus</taxon>
        <taxon>Boophilus</taxon>
    </lineage>
</organism>
<keyword evidence="3" id="KW-0472">Membrane</keyword>
<reference evidence="5" key="2">
    <citation type="submission" date="2021-09" db="EMBL/GenBank/DDBJ databases">
        <authorList>
            <person name="Jia N."/>
            <person name="Wang J."/>
            <person name="Shi W."/>
            <person name="Du L."/>
            <person name="Sun Y."/>
            <person name="Zhan W."/>
            <person name="Jiang J."/>
            <person name="Wang Q."/>
            <person name="Zhang B."/>
            <person name="Ji P."/>
            <person name="Sakyi L.B."/>
            <person name="Cui X."/>
            <person name="Yuan T."/>
            <person name="Jiang B."/>
            <person name="Yang W."/>
            <person name="Lam T.T.-Y."/>
            <person name="Chang Q."/>
            <person name="Ding S."/>
            <person name="Wang X."/>
            <person name="Zhu J."/>
            <person name="Ruan X."/>
            <person name="Zhao L."/>
            <person name="Wei J."/>
            <person name="Que T."/>
            <person name="Du C."/>
            <person name="Cheng J."/>
            <person name="Dai P."/>
            <person name="Han X."/>
            <person name="Huang E."/>
            <person name="Gao Y."/>
            <person name="Liu J."/>
            <person name="Shao H."/>
            <person name="Ye R."/>
            <person name="Li L."/>
            <person name="Wei W."/>
            <person name="Wang X."/>
            <person name="Wang C."/>
            <person name="Huo Q."/>
            <person name="Li W."/>
            <person name="Guo W."/>
            <person name="Chen H."/>
            <person name="Chen S."/>
            <person name="Zhou L."/>
            <person name="Zhou L."/>
            <person name="Ni X."/>
            <person name="Tian J."/>
            <person name="Zhou Y."/>
            <person name="Sheng Y."/>
            <person name="Liu T."/>
            <person name="Pan Y."/>
            <person name="Xia L."/>
            <person name="Li J."/>
            <person name="Zhao F."/>
            <person name="Cao W."/>
        </authorList>
    </citation>
    <scope>NUCLEOTIDE SEQUENCE</scope>
    <source>
        <strain evidence="5">Rmic-2018</strain>
        <tissue evidence="5">Larvae</tissue>
    </source>
</reference>
<evidence type="ECO:0000256" key="1">
    <source>
        <dbReference type="ARBA" id="ARBA00007357"/>
    </source>
</evidence>
<dbReference type="InterPro" id="IPR000718">
    <property type="entry name" value="Peptidase_M13"/>
</dbReference>
<dbReference type="GO" id="GO:0005886">
    <property type="term" value="C:plasma membrane"/>
    <property type="evidence" value="ECO:0007669"/>
    <property type="project" value="TreeGrafter"/>
</dbReference>
<feature type="compositionally biased region" description="Polar residues" evidence="2">
    <location>
        <begin position="25"/>
        <end position="36"/>
    </location>
</feature>
<dbReference type="InterPro" id="IPR042089">
    <property type="entry name" value="Peptidase_M13_dom_2"/>
</dbReference>
<dbReference type="InterPro" id="IPR008753">
    <property type="entry name" value="Peptidase_M13_N"/>
</dbReference>
<keyword evidence="3" id="KW-0812">Transmembrane</keyword>
<dbReference type="GO" id="GO:0004222">
    <property type="term" value="F:metalloendopeptidase activity"/>
    <property type="evidence" value="ECO:0007669"/>
    <property type="project" value="InterPro"/>
</dbReference>
<feature type="compositionally biased region" description="Polar residues" evidence="2">
    <location>
        <begin position="415"/>
        <end position="440"/>
    </location>
</feature>
<protein>
    <recommendedName>
        <fullName evidence="4">Peptidase M13 N-terminal domain-containing protein</fullName>
    </recommendedName>
</protein>
<evidence type="ECO:0000256" key="3">
    <source>
        <dbReference type="SAM" id="Phobius"/>
    </source>
</evidence>
<dbReference type="AlphaFoldDB" id="A0A9J6EWS5"/>
<dbReference type="PROSITE" id="PS51885">
    <property type="entry name" value="NEPRILYSIN"/>
    <property type="match status" value="1"/>
</dbReference>
<evidence type="ECO:0000259" key="4">
    <source>
        <dbReference type="Pfam" id="PF05649"/>
    </source>
</evidence>
<sequence>MRRTGSHESSSFEEMLKNQGPKTDVVSTRRLSSLLDTPQGLPASASKYSPLGETLGPQTKGLLERDTSSSELVPRISPNLPVPATRSYHNLTSTTHEVRFAHPDASKDQRETVAQRPLIYQNQTSRSSPGVTADKPVFLKYFAKRLSNDYAHADRSQKSVSQVPAEEQCTKASSGHEAAPNIERSDFVRSSAIVASSPRPLMHLESSGVTAVPSPGIFQNDSREQEEVPLGESLTFGEPGSSHTFKIHRNCEKDTRAPLKTATTWHGSSLGGSAGVSLKSAAAPAKPVSDQVLEPKDNRDKFRLENYVSTEAIGAEGVRSSETRTSRPRESVLWQKKAVFGENKNVSRGDLSESTELSSHTTASQQRTTYRPSEVRLPNSQRVASREHKESNLSFERSGDTSSENDERLAKRKSLQQTSEGSLIRQASRTAAQTSRQAQVPATANDVPVNVYTPMSVVKEYLLYPVSVCLAFILVTVVTLLLFPEYVPSFWHEIKARAPKGRSSVTCSSMACLQNALYLNALVSWDHEKPCNDFHSFVCLRWMNSFFSPFENSVSANDDFVAFLEQRIHKTLQENAWNSKTVRPLKDLYDKCNNYAVIEESGWAPFRNLLSDLSLSEFPLTSRTASNLSAWRIAAELVRETGTVALLSIGVAFHPVFAAIDIVSIGPPQLIARKSVRFEEAVDLYATVIFWVTHLSEGRSFPTSLAAATQKFAGNVERFAHLGTKESTTKVENLDTRSTLLKFVSDVLSGLQVSFFSLATPAILIRSPDVVDDIVNLVERTETHVVINYLVLRLVIQVAPFLPYSGLHDVNGALVYGKRTTRAPRSRLCLRAAERALFPAVYIHLLTETKLKTFEPTLVNFVPLVVEEFSEVVDESPLFDNSSKGAIRRALANTDFQVFGPGWTKNPVLALTYLDTLPAIKVNESALSTYIEYHRRTLAYSLERGAKMRWSGSAFSDDCWYESSPWTVYVPLLAFNATQVLNMSDVDALQLSRMAPRLVRCLFDMLLEGADSKKEQRWLTESTWRNLVTAESSFKQQLVDLHFGHLRDVLATRTAFRVFKKVIASSDVVHFTVKRQGVRVFTSEQMFFASLMLQYCEVGGRPRKARSSADGEKWRVALRNTGEFAETFNCTLVNNIK</sequence>
<dbReference type="EMBL" id="JABSTU010000001">
    <property type="protein sequence ID" value="KAH8038737.1"/>
    <property type="molecule type" value="Genomic_DNA"/>
</dbReference>
<dbReference type="Gene3D" id="1.10.1380.10">
    <property type="entry name" value="Neutral endopeptidase , domain2"/>
    <property type="match status" value="1"/>
</dbReference>
<dbReference type="PANTHER" id="PTHR11733">
    <property type="entry name" value="ZINC METALLOPROTEASE FAMILY M13 NEPRILYSIN-RELATED"/>
    <property type="match status" value="1"/>
</dbReference>
<comment type="caution">
    <text evidence="5">The sequence shown here is derived from an EMBL/GenBank/DDBJ whole genome shotgun (WGS) entry which is preliminary data.</text>
</comment>
<evidence type="ECO:0000313" key="6">
    <source>
        <dbReference type="Proteomes" id="UP000821866"/>
    </source>
</evidence>
<dbReference type="Pfam" id="PF05649">
    <property type="entry name" value="Peptidase_M13_N"/>
    <property type="match status" value="1"/>
</dbReference>
<feature type="transmembrane region" description="Helical" evidence="3">
    <location>
        <begin position="461"/>
        <end position="483"/>
    </location>
</feature>
<evidence type="ECO:0000313" key="5">
    <source>
        <dbReference type="EMBL" id="KAH8038737.1"/>
    </source>
</evidence>
<gene>
    <name evidence="5" type="ORF">HPB51_002881</name>
</gene>
<proteinExistence type="inferred from homology"/>
<dbReference type="VEuPathDB" id="VectorBase:LOC119165680"/>
<dbReference type="GO" id="GO:0016485">
    <property type="term" value="P:protein processing"/>
    <property type="evidence" value="ECO:0007669"/>
    <property type="project" value="TreeGrafter"/>
</dbReference>
<keyword evidence="6" id="KW-1185">Reference proteome</keyword>
<comment type="similarity">
    <text evidence="1">Belongs to the peptidase M13 family.</text>
</comment>
<reference evidence="5" key="1">
    <citation type="journal article" date="2020" name="Cell">
        <title>Large-Scale Comparative Analyses of Tick Genomes Elucidate Their Genetic Diversity and Vector Capacities.</title>
        <authorList>
            <consortium name="Tick Genome and Microbiome Consortium (TIGMIC)"/>
            <person name="Jia N."/>
            <person name="Wang J."/>
            <person name="Shi W."/>
            <person name="Du L."/>
            <person name="Sun Y."/>
            <person name="Zhan W."/>
            <person name="Jiang J.F."/>
            <person name="Wang Q."/>
            <person name="Zhang B."/>
            <person name="Ji P."/>
            <person name="Bell-Sakyi L."/>
            <person name="Cui X.M."/>
            <person name="Yuan T.T."/>
            <person name="Jiang B.G."/>
            <person name="Yang W.F."/>
            <person name="Lam T.T."/>
            <person name="Chang Q.C."/>
            <person name="Ding S.J."/>
            <person name="Wang X.J."/>
            <person name="Zhu J.G."/>
            <person name="Ruan X.D."/>
            <person name="Zhao L."/>
            <person name="Wei J.T."/>
            <person name="Ye R.Z."/>
            <person name="Que T.C."/>
            <person name="Du C.H."/>
            <person name="Zhou Y.H."/>
            <person name="Cheng J.X."/>
            <person name="Dai P.F."/>
            <person name="Guo W.B."/>
            <person name="Han X.H."/>
            <person name="Huang E.J."/>
            <person name="Li L.F."/>
            <person name="Wei W."/>
            <person name="Gao Y.C."/>
            <person name="Liu J.Z."/>
            <person name="Shao H.Z."/>
            <person name="Wang X."/>
            <person name="Wang C.C."/>
            <person name="Yang T.C."/>
            <person name="Huo Q.B."/>
            <person name="Li W."/>
            <person name="Chen H.Y."/>
            <person name="Chen S.E."/>
            <person name="Zhou L.G."/>
            <person name="Ni X.B."/>
            <person name="Tian J.H."/>
            <person name="Sheng Y."/>
            <person name="Liu T."/>
            <person name="Pan Y.S."/>
            <person name="Xia L.Y."/>
            <person name="Li J."/>
            <person name="Zhao F."/>
            <person name="Cao W.C."/>
        </authorList>
    </citation>
    <scope>NUCLEOTIDE SEQUENCE</scope>
    <source>
        <strain evidence="5">Rmic-2018</strain>
    </source>
</reference>
<dbReference type="Gene3D" id="3.40.390.10">
    <property type="entry name" value="Collagenase (Catalytic Domain)"/>
    <property type="match status" value="2"/>
</dbReference>